<dbReference type="Gene3D" id="1.25.40.10">
    <property type="entry name" value="Tetratricopeptide repeat domain"/>
    <property type="match status" value="1"/>
</dbReference>
<organism evidence="7 8">
    <name type="scientific">Chlorella sorokiniana</name>
    <name type="common">Freshwater green alga</name>
    <dbReference type="NCBI Taxonomy" id="3076"/>
    <lineage>
        <taxon>Eukaryota</taxon>
        <taxon>Viridiplantae</taxon>
        <taxon>Chlorophyta</taxon>
        <taxon>core chlorophytes</taxon>
        <taxon>Trebouxiophyceae</taxon>
        <taxon>Chlorellales</taxon>
        <taxon>Chlorellaceae</taxon>
        <taxon>Chlorella clade</taxon>
        <taxon>Chlorella</taxon>
    </lineage>
</organism>
<feature type="compositionally biased region" description="Low complexity" evidence="5">
    <location>
        <begin position="564"/>
        <end position="593"/>
    </location>
</feature>
<evidence type="ECO:0000256" key="5">
    <source>
        <dbReference type="SAM" id="MobiDB-lite"/>
    </source>
</evidence>
<evidence type="ECO:0000256" key="2">
    <source>
        <dbReference type="ARBA" id="ARBA00022737"/>
    </source>
</evidence>
<dbReference type="GO" id="GO:0016740">
    <property type="term" value="F:transferase activity"/>
    <property type="evidence" value="ECO:0007669"/>
    <property type="project" value="UniProtKB-KW"/>
</dbReference>
<dbReference type="SUPFAM" id="SSF160443">
    <property type="entry name" value="SMR domain-like"/>
    <property type="match status" value="1"/>
</dbReference>
<name>A0A2P6TP78_CHLSO</name>
<keyword evidence="8" id="KW-1185">Reference proteome</keyword>
<dbReference type="InterPro" id="IPR002885">
    <property type="entry name" value="PPR_rpt"/>
</dbReference>
<evidence type="ECO:0000256" key="4">
    <source>
        <dbReference type="SAM" id="Coils"/>
    </source>
</evidence>
<evidence type="ECO:0000313" key="8">
    <source>
        <dbReference type="Proteomes" id="UP000239899"/>
    </source>
</evidence>
<dbReference type="AlphaFoldDB" id="A0A2P6TP78"/>
<dbReference type="Proteomes" id="UP000239899">
    <property type="component" value="Unassembled WGS sequence"/>
</dbReference>
<dbReference type="Pfam" id="PF01535">
    <property type="entry name" value="PPR"/>
    <property type="match status" value="1"/>
</dbReference>
<proteinExistence type="inferred from homology"/>
<gene>
    <name evidence="7" type="ORF">C2E21_5681</name>
</gene>
<dbReference type="PROSITE" id="PS50828">
    <property type="entry name" value="SMR"/>
    <property type="match status" value="1"/>
</dbReference>
<keyword evidence="4" id="KW-0175">Coiled coil</keyword>
<feature type="compositionally biased region" description="Low complexity" evidence="5">
    <location>
        <begin position="368"/>
        <end position="380"/>
    </location>
</feature>
<feature type="repeat" description="PPR" evidence="3">
    <location>
        <begin position="201"/>
        <end position="235"/>
    </location>
</feature>
<evidence type="ECO:0000259" key="6">
    <source>
        <dbReference type="PROSITE" id="PS50828"/>
    </source>
</evidence>
<feature type="repeat" description="PPR" evidence="3">
    <location>
        <begin position="272"/>
        <end position="306"/>
    </location>
</feature>
<comment type="caution">
    <text evidence="7">The sequence shown here is derived from an EMBL/GenBank/DDBJ whole genome shotgun (WGS) entry which is preliminary data.</text>
</comment>
<reference evidence="7 8" key="1">
    <citation type="journal article" date="2018" name="Plant J.">
        <title>Genome sequences of Chlorella sorokiniana UTEX 1602 and Micractinium conductrix SAG 241.80: implications to maltose excretion by a green alga.</title>
        <authorList>
            <person name="Arriola M.B."/>
            <person name="Velmurugan N."/>
            <person name="Zhang Y."/>
            <person name="Plunkett M.H."/>
            <person name="Hondzo H."/>
            <person name="Barney B.M."/>
        </authorList>
    </citation>
    <scope>NUCLEOTIDE SEQUENCE [LARGE SCALE GENOMIC DNA]</scope>
    <source>
        <strain evidence="8">UTEX 1602</strain>
    </source>
</reference>
<feature type="repeat" description="PPR" evidence="3">
    <location>
        <begin position="236"/>
        <end position="271"/>
    </location>
</feature>
<evidence type="ECO:0000256" key="3">
    <source>
        <dbReference type="PROSITE-ProRule" id="PRU00708"/>
    </source>
</evidence>
<dbReference type="InterPro" id="IPR002625">
    <property type="entry name" value="Smr_dom"/>
</dbReference>
<accession>A0A2P6TP78</accession>
<feature type="coiled-coil region" evidence="4">
    <location>
        <begin position="485"/>
        <end position="529"/>
    </location>
</feature>
<dbReference type="PROSITE" id="PS51375">
    <property type="entry name" value="PPR"/>
    <property type="match status" value="3"/>
</dbReference>
<evidence type="ECO:0000313" key="7">
    <source>
        <dbReference type="EMBL" id="PRW51133.1"/>
    </source>
</evidence>
<protein>
    <submittedName>
        <fullName evidence="7">Glutathione S-transferase theta-2B</fullName>
    </submittedName>
</protein>
<comment type="similarity">
    <text evidence="1">Belongs to the PPR family. P subfamily.</text>
</comment>
<sequence>MQQLEALLGRFKVHARRNDATRAEHFYRAYIQAGGAPRHWMLPMLLGTYGRLRQADKAWAIYRQLVPDPQQAQRTQQGGASDADAPSAAGSAAAAGAGVQRSAAAPAAAAAAEGDSSLGEGEEHHAWEGRLAARQQELDSAAAQLVQELRLDVPPLNEYGYGALLTALSRAEHPPYDLPARYAEKAAQAFEEMQAAGVVPNAVLWHNLLDCQAKAGQPDAAFATYRRMLAAGAAPNSWTFSMLVSACGRARQPGRASEVVERLMPQAGVAPSLTVWNSLLGAYGRAGSVDAAYAAWLRMLESGTIPDDCTERSLALAFGSHPALAAEVVAEARQIRQQRAAEGGLDGAADGADAQAQGSGNGGGGEEQAGAAGATDGSAGKRPPYRLHQHRQGSLAVDRPDHISQRSQRRNPAPGLLMSRGLPGAGAAGGAGAEAVGSGAGSAADGGSGSGEEAEGQGLQLRQLLVLDLHGSSQAAARMVLLRRLEALVMHAAELFAEMERMEAEHYRRQEWQQQLALARRQTREASRALLRDMQGGSSGGSSMVDDGGSSSGNGGRLAEPSSEGAGTAEGEAAAIGQQQQHEALQQQQQQQQGEWPTFGQRWGDSASSPRRSADPAADADAADGDQQQQGQQGQLDATARPRGRRFLPPGLNIITGVGRHSKGDRGGVLKAAVQQVLQQQGLGTVDDPTNEGVVIVPWPVLAAYLEQQREAMDKDHFFSAARMRYLYVLSGVAGLAAAANLLPRLAPWLPS</sequence>
<dbReference type="PANTHER" id="PTHR47447">
    <property type="entry name" value="OS03G0856100 PROTEIN"/>
    <property type="match status" value="1"/>
</dbReference>
<feature type="compositionally biased region" description="Low complexity" evidence="5">
    <location>
        <begin position="604"/>
        <end position="635"/>
    </location>
</feature>
<dbReference type="OrthoDB" id="185373at2759"/>
<feature type="region of interest" description="Disordered" evidence="5">
    <location>
        <begin position="341"/>
        <end position="455"/>
    </location>
</feature>
<evidence type="ECO:0000256" key="1">
    <source>
        <dbReference type="ARBA" id="ARBA00007626"/>
    </source>
</evidence>
<feature type="region of interest" description="Disordered" evidence="5">
    <location>
        <begin position="70"/>
        <end position="92"/>
    </location>
</feature>
<dbReference type="NCBIfam" id="TIGR00756">
    <property type="entry name" value="PPR"/>
    <property type="match status" value="2"/>
</dbReference>
<feature type="domain" description="Smr" evidence="6">
    <location>
        <begin position="467"/>
        <end position="700"/>
    </location>
</feature>
<dbReference type="Pfam" id="PF13041">
    <property type="entry name" value="PPR_2"/>
    <property type="match status" value="1"/>
</dbReference>
<feature type="compositionally biased region" description="Low complexity" evidence="5">
    <location>
        <begin position="78"/>
        <end position="92"/>
    </location>
</feature>
<dbReference type="InterPro" id="IPR011990">
    <property type="entry name" value="TPR-like_helical_dom_sf"/>
</dbReference>
<dbReference type="STRING" id="3076.A0A2P6TP78"/>
<feature type="region of interest" description="Disordered" evidence="5">
    <location>
        <begin position="533"/>
        <end position="652"/>
    </location>
</feature>
<dbReference type="Gene3D" id="3.30.1370.110">
    <property type="match status" value="1"/>
</dbReference>
<feature type="compositionally biased region" description="Low complexity" evidence="5">
    <location>
        <begin position="341"/>
        <end position="358"/>
    </location>
</feature>
<keyword evidence="2" id="KW-0677">Repeat</keyword>
<dbReference type="InterPro" id="IPR036063">
    <property type="entry name" value="Smr_dom_sf"/>
</dbReference>
<feature type="compositionally biased region" description="Gly residues" evidence="5">
    <location>
        <begin position="423"/>
        <end position="450"/>
    </location>
</feature>
<dbReference type="EMBL" id="LHPG02000010">
    <property type="protein sequence ID" value="PRW51133.1"/>
    <property type="molecule type" value="Genomic_DNA"/>
</dbReference>
<dbReference type="PANTHER" id="PTHR47447:SF17">
    <property type="entry name" value="OS12G0638900 PROTEIN"/>
    <property type="match status" value="1"/>
</dbReference>